<name>A0A068T6G1_NEOGA</name>
<dbReference type="RefSeq" id="WP_157885076.1">
    <property type="nucleotide sequence ID" value="NZ_HG938355.1"/>
</dbReference>
<dbReference type="PATRIC" id="fig|1028801.3.peg.509"/>
<dbReference type="AlphaFoldDB" id="A0A068T6G1"/>
<proteinExistence type="predicted"/>
<organism evidence="1 2">
    <name type="scientific">Neorhizobium galegae bv. officinalis bv. officinalis str. HAMBI 1141</name>
    <dbReference type="NCBI Taxonomy" id="1028801"/>
    <lineage>
        <taxon>Bacteria</taxon>
        <taxon>Pseudomonadati</taxon>
        <taxon>Pseudomonadota</taxon>
        <taxon>Alphaproteobacteria</taxon>
        <taxon>Hyphomicrobiales</taxon>
        <taxon>Rhizobiaceae</taxon>
        <taxon>Rhizobium/Agrobacterium group</taxon>
        <taxon>Neorhizobium</taxon>
    </lineage>
</organism>
<dbReference type="EMBL" id="HG938355">
    <property type="protein sequence ID" value="CDN52870.1"/>
    <property type="molecule type" value="Genomic_DNA"/>
</dbReference>
<dbReference type="KEGG" id="ngl:RG1141_CH05090"/>
<protein>
    <submittedName>
        <fullName evidence="1">Uncharacterized protein</fullName>
    </submittedName>
</protein>
<evidence type="ECO:0000313" key="2">
    <source>
        <dbReference type="Proteomes" id="UP000028186"/>
    </source>
</evidence>
<evidence type="ECO:0000313" key="1">
    <source>
        <dbReference type="EMBL" id="CDN52870.1"/>
    </source>
</evidence>
<reference evidence="2" key="1">
    <citation type="journal article" date="2014" name="BMC Genomics">
        <title>Genome sequencing of two Neorhizobium galegae strains reveals a noeT gene responsible for the unusual acetylation of the nodulation factors.</title>
        <authorList>
            <person name="Osterman J."/>
            <person name="Marsh J."/>
            <person name="Laine P.K."/>
            <person name="Zeng Z."/>
            <person name="Alatalo E."/>
            <person name="Sullivan J.T."/>
            <person name="Young J.P."/>
            <person name="Thomas-Oates J."/>
            <person name="Paulin L."/>
            <person name="Lindstrom K."/>
        </authorList>
    </citation>
    <scope>NUCLEOTIDE SEQUENCE [LARGE SCALE GENOMIC DNA]</scope>
    <source>
        <strain evidence="2">HAMBI 1141</strain>
    </source>
</reference>
<dbReference type="Proteomes" id="UP000028186">
    <property type="component" value="Chromosome I"/>
</dbReference>
<dbReference type="eggNOG" id="ENOG50300S5">
    <property type="taxonomic scope" value="Bacteria"/>
</dbReference>
<accession>A0A068T6G1</accession>
<sequence>MPEEKKSAVAETDADKRRVALEKIRAFKWKLPDGWKFDREEANSRDPNKD</sequence>
<gene>
    <name evidence="1" type="ORF">RG1141_CH05090</name>
</gene>
<dbReference type="HOGENOM" id="CLU_3120313_0_0_5"/>